<proteinExistence type="predicted"/>
<dbReference type="EMBL" id="CP036401">
    <property type="protein sequence ID" value="QBI04599.1"/>
    <property type="molecule type" value="Genomic_DNA"/>
</dbReference>
<evidence type="ECO:0000313" key="4">
    <source>
        <dbReference type="Proteomes" id="UP000628442"/>
    </source>
</evidence>
<organism evidence="1 4">
    <name type="scientific">Pseudoduganella albidiflava</name>
    <dbReference type="NCBI Taxonomy" id="321983"/>
    <lineage>
        <taxon>Bacteria</taxon>
        <taxon>Pseudomonadati</taxon>
        <taxon>Pseudomonadota</taxon>
        <taxon>Betaproteobacteria</taxon>
        <taxon>Burkholderiales</taxon>
        <taxon>Oxalobacteraceae</taxon>
        <taxon>Telluria group</taxon>
        <taxon>Pseudoduganella</taxon>
    </lineage>
</organism>
<evidence type="ECO:0000313" key="3">
    <source>
        <dbReference type="Proteomes" id="UP000292307"/>
    </source>
</evidence>
<dbReference type="EMBL" id="BMWV01000001">
    <property type="protein sequence ID" value="GGY28583.1"/>
    <property type="molecule type" value="Genomic_DNA"/>
</dbReference>
<reference evidence="1" key="1">
    <citation type="journal article" date="2014" name="Int. J. Syst. Evol. Microbiol.">
        <title>Complete genome sequence of Corynebacterium casei LMG S-19264T (=DSM 44701T), isolated from a smear-ripened cheese.</title>
        <authorList>
            <consortium name="US DOE Joint Genome Institute (JGI-PGF)"/>
            <person name="Walter F."/>
            <person name="Albersmeier A."/>
            <person name="Kalinowski J."/>
            <person name="Ruckert C."/>
        </authorList>
    </citation>
    <scope>NUCLEOTIDE SEQUENCE</scope>
    <source>
        <strain evidence="1">KCTC 12343</strain>
    </source>
</reference>
<reference evidence="2 3" key="2">
    <citation type="submission" date="2019-02" db="EMBL/GenBank/DDBJ databases">
        <title>Draft Genome Sequences of Six Type Strains of the Genus Massilia.</title>
        <authorList>
            <person name="Miess H."/>
            <person name="Frediansyhah A."/>
            <person name="Gross H."/>
        </authorList>
    </citation>
    <scope>NUCLEOTIDE SEQUENCE [LARGE SCALE GENOMIC DNA]</scope>
    <source>
        <strain evidence="2 3">DSM 17472</strain>
    </source>
</reference>
<dbReference type="RefSeq" id="WP_131148660.1">
    <property type="nucleotide sequence ID" value="NZ_BMWV01000001.1"/>
</dbReference>
<dbReference type="Proteomes" id="UP000292307">
    <property type="component" value="Chromosome"/>
</dbReference>
<dbReference type="OrthoDB" id="8859301at2"/>
<name>A0A411X6I9_9BURK</name>
<keyword evidence="3" id="KW-1185">Reference proteome</keyword>
<dbReference type="AlphaFoldDB" id="A0A411X6I9"/>
<dbReference type="Proteomes" id="UP000628442">
    <property type="component" value="Unassembled WGS sequence"/>
</dbReference>
<evidence type="ECO:0000313" key="2">
    <source>
        <dbReference type="EMBL" id="QBI04599.1"/>
    </source>
</evidence>
<protein>
    <recommendedName>
        <fullName evidence="5">DUF4123 domain-containing protein</fullName>
    </recommendedName>
</protein>
<reference evidence="1" key="3">
    <citation type="submission" date="2022-12" db="EMBL/GenBank/DDBJ databases">
        <authorList>
            <person name="Sun Q."/>
            <person name="Kim S."/>
        </authorList>
    </citation>
    <scope>NUCLEOTIDE SEQUENCE</scope>
    <source>
        <strain evidence="1">KCTC 12343</strain>
    </source>
</reference>
<evidence type="ECO:0008006" key="5">
    <source>
        <dbReference type="Google" id="ProtNLM"/>
    </source>
</evidence>
<gene>
    <name evidence="2" type="ORF">EYF70_30075</name>
    <name evidence="1" type="ORF">GCM10007387_08430</name>
</gene>
<evidence type="ECO:0000313" key="1">
    <source>
        <dbReference type="EMBL" id="GGY28583.1"/>
    </source>
</evidence>
<accession>A0A411X6I9</accession>
<sequence length="317" mass="35212">MQSRLEQLRKGFDPLTPIFVLVDPMVGEPLPGLGLPDASADATAVREEGWGRAIVPVELSKTVALPPHQHPYLVALHGIDDPLIDLTFDIAEEERLASQAGGLGGDGRAAHRIGGWLQSSMRHEELAALVSAMCRVNTDARTNATYLRLADRRVLDLLCHVTGVARVQRHFGRLQTWIYLDSCGQLRYLRSPSQPVEPLRLSRSEWLILEDGELLHRSIAQYLGESSSEEVAILNTPYRNAELAASAAKDAARRWPHRFINNHDKAKWAALFLLYQSGLQLPGIARLLDDAGSKDEPAEPLRYLYDDIRAIVRLTAV</sequence>